<evidence type="ECO:0000256" key="4">
    <source>
        <dbReference type="ARBA" id="ARBA00023014"/>
    </source>
</evidence>
<gene>
    <name evidence="8" type="ORF">SAZU_3868</name>
</gene>
<dbReference type="OrthoDB" id="25106at2"/>
<evidence type="ECO:0000256" key="3">
    <source>
        <dbReference type="ARBA" id="ARBA00023004"/>
    </source>
</evidence>
<dbReference type="PROSITE" id="PS51296">
    <property type="entry name" value="RIESKE"/>
    <property type="match status" value="1"/>
</dbReference>
<organism evidence="8 9">
    <name type="scientific">Streptomyces azureus</name>
    <dbReference type="NCBI Taxonomy" id="146537"/>
    <lineage>
        <taxon>Bacteria</taxon>
        <taxon>Bacillati</taxon>
        <taxon>Actinomycetota</taxon>
        <taxon>Actinomycetes</taxon>
        <taxon>Kitasatosporales</taxon>
        <taxon>Streptomycetaceae</taxon>
        <taxon>Streptomyces</taxon>
    </lineage>
</organism>
<evidence type="ECO:0000313" key="8">
    <source>
        <dbReference type="EMBL" id="GAP49003.1"/>
    </source>
</evidence>
<dbReference type="GO" id="GO:0016020">
    <property type="term" value="C:membrane"/>
    <property type="evidence" value="ECO:0007669"/>
    <property type="project" value="InterPro"/>
</dbReference>
<evidence type="ECO:0000256" key="2">
    <source>
        <dbReference type="ARBA" id="ARBA00022723"/>
    </source>
</evidence>
<dbReference type="InterPro" id="IPR005805">
    <property type="entry name" value="Rieske_Fe-S_prot_C"/>
</dbReference>
<dbReference type="InterPro" id="IPR036922">
    <property type="entry name" value="Rieske_2Fe-2S_sf"/>
</dbReference>
<name>A0A0K8PMN8_STRAJ</name>
<proteinExistence type="predicted"/>
<dbReference type="SUPFAM" id="SSF50022">
    <property type="entry name" value="ISP domain"/>
    <property type="match status" value="1"/>
</dbReference>
<keyword evidence="9" id="KW-1185">Reference proteome</keyword>
<evidence type="ECO:0000313" key="9">
    <source>
        <dbReference type="Proteomes" id="UP000053859"/>
    </source>
</evidence>
<dbReference type="CDD" id="cd03467">
    <property type="entry name" value="Rieske"/>
    <property type="match status" value="1"/>
</dbReference>
<keyword evidence="2" id="KW-0479">Metal-binding</keyword>
<protein>
    <submittedName>
        <fullName evidence="8">Iron sulfur protein</fullName>
    </submittedName>
</protein>
<dbReference type="Pfam" id="PF00355">
    <property type="entry name" value="Rieske"/>
    <property type="match status" value="1"/>
</dbReference>
<dbReference type="GO" id="GO:0051537">
    <property type="term" value="F:2 iron, 2 sulfur cluster binding"/>
    <property type="evidence" value="ECO:0007669"/>
    <property type="project" value="UniProtKB-KW"/>
</dbReference>
<reference evidence="8" key="1">
    <citation type="journal article" date="2015" name="Genome Announc.">
        <title>Draft Genome Sequence of Thiostrepton-Producing Streptomyces azureus ATCC 14921.</title>
        <authorList>
            <person name="Sakihara K."/>
            <person name="Maeda J."/>
            <person name="Tashiro K."/>
            <person name="Fujino Y."/>
            <person name="Kuhara S."/>
            <person name="Ohshima T."/>
            <person name="Ogata S."/>
            <person name="Doi K."/>
        </authorList>
    </citation>
    <scope>NUCLEOTIDE SEQUENCE [LARGE SCALE GENOMIC DNA]</scope>
    <source>
        <strain evidence="8">ATCC14921</strain>
    </source>
</reference>
<sequence>MTSESVQPKSGPSRRTLVAAVGAAGLTVALTACGSEDEAPDPSTGQGAAGGGASNEGGGSSTGAGAGGAVLAKTADIPEGSGKIFKDEKVVVSQPTAGDYKAFSTICTHRDCPMVDLKDDIISCTCHGSRFSVLDGSVKKGPAVEPLAAKQISVEGDSITLA</sequence>
<dbReference type="GO" id="GO:0046872">
    <property type="term" value="F:metal ion binding"/>
    <property type="evidence" value="ECO:0007669"/>
    <property type="project" value="UniProtKB-KW"/>
</dbReference>
<dbReference type="GO" id="GO:0016705">
    <property type="term" value="F:oxidoreductase activity, acting on paired donors, with incorporation or reduction of molecular oxygen"/>
    <property type="evidence" value="ECO:0007669"/>
    <property type="project" value="UniProtKB-ARBA"/>
</dbReference>
<dbReference type="Proteomes" id="UP000053859">
    <property type="component" value="Unassembled WGS sequence"/>
</dbReference>
<feature type="compositionally biased region" description="Gly residues" evidence="6">
    <location>
        <begin position="47"/>
        <end position="67"/>
    </location>
</feature>
<dbReference type="InterPro" id="IPR006311">
    <property type="entry name" value="TAT_signal"/>
</dbReference>
<evidence type="ECO:0000256" key="6">
    <source>
        <dbReference type="SAM" id="MobiDB-lite"/>
    </source>
</evidence>
<feature type="region of interest" description="Disordered" evidence="6">
    <location>
        <begin position="33"/>
        <end position="67"/>
    </location>
</feature>
<dbReference type="Gene3D" id="2.102.10.10">
    <property type="entry name" value="Rieske [2Fe-2S] iron-sulphur domain"/>
    <property type="match status" value="1"/>
</dbReference>
<dbReference type="PROSITE" id="PS51318">
    <property type="entry name" value="TAT"/>
    <property type="match status" value="1"/>
</dbReference>
<keyword evidence="3" id="KW-0408">Iron</keyword>
<dbReference type="EMBL" id="DF968288">
    <property type="protein sequence ID" value="GAP49003.1"/>
    <property type="molecule type" value="Genomic_DNA"/>
</dbReference>
<evidence type="ECO:0000259" key="7">
    <source>
        <dbReference type="PROSITE" id="PS51296"/>
    </source>
</evidence>
<dbReference type="InterPro" id="IPR017941">
    <property type="entry name" value="Rieske_2Fe-2S"/>
</dbReference>
<evidence type="ECO:0000256" key="1">
    <source>
        <dbReference type="ARBA" id="ARBA00022714"/>
    </source>
</evidence>
<evidence type="ECO:0000256" key="5">
    <source>
        <dbReference type="ARBA" id="ARBA00023157"/>
    </source>
</evidence>
<dbReference type="FunFam" id="2.102.10.10:FF:000016">
    <property type="entry name" value="Nitrite reductase/ring-hydroxylating ferredoxin subunit"/>
    <property type="match status" value="1"/>
</dbReference>
<keyword evidence="1" id="KW-0001">2Fe-2S</keyword>
<dbReference type="PATRIC" id="fig|146537.3.peg.4071"/>
<keyword evidence="4" id="KW-0411">Iron-sulfur</keyword>
<dbReference type="AlphaFoldDB" id="A0A0K8PMN8"/>
<dbReference type="RefSeq" id="WP_059418665.1">
    <property type="nucleotide sequence ID" value="NZ_DF968288.1"/>
</dbReference>
<feature type="domain" description="Rieske" evidence="7">
    <location>
        <begin position="69"/>
        <end position="161"/>
    </location>
</feature>
<dbReference type="PRINTS" id="PR00162">
    <property type="entry name" value="RIESKE"/>
</dbReference>
<accession>A0A0K8PMN8</accession>
<dbReference type="GO" id="GO:0004497">
    <property type="term" value="F:monooxygenase activity"/>
    <property type="evidence" value="ECO:0007669"/>
    <property type="project" value="UniProtKB-ARBA"/>
</dbReference>
<keyword evidence="5" id="KW-1015">Disulfide bond</keyword>